<feature type="transmembrane region" description="Helical" evidence="6">
    <location>
        <begin position="272"/>
        <end position="293"/>
    </location>
</feature>
<gene>
    <name evidence="8" type="ORF">EDC63_105138</name>
</gene>
<feature type="transmembrane region" description="Helical" evidence="6">
    <location>
        <begin position="339"/>
        <end position="358"/>
    </location>
</feature>
<feature type="transmembrane region" description="Helical" evidence="6">
    <location>
        <begin position="722"/>
        <end position="744"/>
    </location>
</feature>
<feature type="transmembrane region" description="Helical" evidence="6">
    <location>
        <begin position="246"/>
        <end position="265"/>
    </location>
</feature>
<keyword evidence="4 6" id="KW-1133">Transmembrane helix</keyword>
<feature type="transmembrane region" description="Helical" evidence="6">
    <location>
        <begin position="364"/>
        <end position="383"/>
    </location>
</feature>
<dbReference type="PANTHER" id="PTHR33406:SF13">
    <property type="entry name" value="MEMBRANE PROTEIN YDFJ"/>
    <property type="match status" value="1"/>
</dbReference>
<dbReference type="SUPFAM" id="SSF82866">
    <property type="entry name" value="Multidrug efflux transporter AcrB transmembrane domain"/>
    <property type="match status" value="2"/>
</dbReference>
<protein>
    <submittedName>
        <fullName evidence="8">Putative exporter</fullName>
    </submittedName>
</protein>
<proteinExistence type="predicted"/>
<feature type="transmembrane region" description="Helical" evidence="6">
    <location>
        <begin position="665"/>
        <end position="683"/>
    </location>
</feature>
<keyword evidence="3 6" id="KW-0812">Transmembrane</keyword>
<evidence type="ECO:0000256" key="2">
    <source>
        <dbReference type="ARBA" id="ARBA00022475"/>
    </source>
</evidence>
<dbReference type="Proteomes" id="UP000295367">
    <property type="component" value="Unassembled WGS sequence"/>
</dbReference>
<dbReference type="AlphaFoldDB" id="A0A4V2W2C0"/>
<dbReference type="EMBL" id="SMCO01000005">
    <property type="protein sequence ID" value="TCV87469.1"/>
    <property type="molecule type" value="Genomic_DNA"/>
</dbReference>
<evidence type="ECO:0000256" key="3">
    <source>
        <dbReference type="ARBA" id="ARBA00022692"/>
    </source>
</evidence>
<feature type="transmembrane region" description="Helical" evidence="6">
    <location>
        <begin position="750"/>
        <end position="771"/>
    </location>
</feature>
<comment type="caution">
    <text evidence="8">The sequence shown here is derived from an EMBL/GenBank/DDBJ whole genome shotgun (WGS) entry which is preliminary data.</text>
</comment>
<name>A0A4V2W2C0_9PROT</name>
<evidence type="ECO:0000259" key="7">
    <source>
        <dbReference type="Pfam" id="PF03176"/>
    </source>
</evidence>
<dbReference type="InterPro" id="IPR050545">
    <property type="entry name" value="Mycobact_MmpL"/>
</dbReference>
<feature type="transmembrane region" description="Helical" evidence="6">
    <location>
        <begin position="689"/>
        <end position="710"/>
    </location>
</feature>
<accession>A0A4V2W2C0</accession>
<feature type="domain" description="Membrane transport protein MMPL" evidence="7">
    <location>
        <begin position="178"/>
        <end position="387"/>
    </location>
</feature>
<reference evidence="8 9" key="1">
    <citation type="submission" date="2019-03" db="EMBL/GenBank/DDBJ databases">
        <title>Genomic Encyclopedia of Type Strains, Phase IV (KMG-IV): sequencing the most valuable type-strain genomes for metagenomic binning, comparative biology and taxonomic classification.</title>
        <authorList>
            <person name="Goeker M."/>
        </authorList>
    </citation>
    <scope>NUCLEOTIDE SEQUENCE [LARGE SCALE GENOMIC DNA]</scope>
    <source>
        <strain evidence="8 9">DSM 100309</strain>
    </source>
</reference>
<organism evidence="8 9">
    <name type="scientific">Sulfurirhabdus autotrophica</name>
    <dbReference type="NCBI Taxonomy" id="1706046"/>
    <lineage>
        <taxon>Bacteria</taxon>
        <taxon>Pseudomonadati</taxon>
        <taxon>Pseudomonadota</taxon>
        <taxon>Betaproteobacteria</taxon>
        <taxon>Nitrosomonadales</taxon>
        <taxon>Sulfuricellaceae</taxon>
        <taxon>Sulfurirhabdus</taxon>
    </lineage>
</organism>
<dbReference type="InterPro" id="IPR004869">
    <property type="entry name" value="MMPL_dom"/>
</dbReference>
<sequence length="785" mass="84911">MNVMSRWAIGLWLAFIVACIFVISRTEFSTDLSAFLPRSPTPAQQVLVEQLREGVVSRLILVGLEGATPEILANTSKQLAAQLRTQADFVSVNNGEHVGEDKDHDFLWKNRYLLSPAITPAHFSVAALRNSLEEALQLLGSPAGTLVKKILKDDPSGELIRLLEQLEGQARPAMQEGVWFSKEGKRALLVLQTKAAGYDIDAQESAIAVIQSTFARVAGHDTSVQLQLSGPGVFSVSTRERIKGDAWRFSLIATVLIACLLLLVYRSFRVLILGLLPVASGALAGIAAVSLGFGSVHGITLGFGATLIGEGVDYAIYLFTQIAPSVAPKTTFKRIWPTLRLGVLTSICGFSAMLFSGFPGLAQLGMFSIVGLIVAVTVTRWVLPALLPQGFTARAVTSVAPTVMALVKRAPVLRIPLLLLVASAFVVLIVLSQRGPLWSDELSSLSPLPKADQLLDEQLRNDIGAPDVRYLIVVNAKDAEAALQASENIAVVLGQMTIKGALQGFESPATYLPSLQMQRVRQAALPTTEVLRENLQLALRELPFQPDLFKPFLENVAQAKTQPLSTRSNLQGTNLALKLDSLLVKRAHGWAAMLSLRGVTDPEAITREIAKLPGPQAIMLDMKYESDQLYQTYRHGALTFSMLGGIAIVILLFANLRSPRRVFEVLAPLAAAVIIVTCVLVLNGHMLSIFHLVGLLLVVAVGSNYSLFFDRPCDTSEDRERMLVSLLFANIATMIGFGLLSFSHVPLLKAIGSTVGMGAILSLVFSAILIVRQENKPIEKAKSKV</sequence>
<evidence type="ECO:0000256" key="5">
    <source>
        <dbReference type="ARBA" id="ARBA00023136"/>
    </source>
</evidence>
<dbReference type="PROSITE" id="PS51257">
    <property type="entry name" value="PROKAR_LIPOPROTEIN"/>
    <property type="match status" value="1"/>
</dbReference>
<dbReference type="Gene3D" id="1.20.1640.10">
    <property type="entry name" value="Multidrug efflux transporter AcrB transmembrane domain"/>
    <property type="match status" value="2"/>
</dbReference>
<keyword evidence="5 6" id="KW-0472">Membrane</keyword>
<evidence type="ECO:0000313" key="8">
    <source>
        <dbReference type="EMBL" id="TCV87469.1"/>
    </source>
</evidence>
<keyword evidence="2" id="KW-1003">Cell membrane</keyword>
<evidence type="ECO:0000256" key="1">
    <source>
        <dbReference type="ARBA" id="ARBA00004651"/>
    </source>
</evidence>
<evidence type="ECO:0000256" key="6">
    <source>
        <dbReference type="SAM" id="Phobius"/>
    </source>
</evidence>
<feature type="transmembrane region" description="Helical" evidence="6">
    <location>
        <begin position="299"/>
        <end position="319"/>
    </location>
</feature>
<dbReference type="Pfam" id="PF03176">
    <property type="entry name" value="MMPL"/>
    <property type="match status" value="1"/>
</dbReference>
<feature type="transmembrane region" description="Helical" evidence="6">
    <location>
        <begin position="633"/>
        <end position="653"/>
    </location>
</feature>
<evidence type="ECO:0000256" key="4">
    <source>
        <dbReference type="ARBA" id="ARBA00022989"/>
    </source>
</evidence>
<keyword evidence="9" id="KW-1185">Reference proteome</keyword>
<dbReference type="PANTHER" id="PTHR33406">
    <property type="entry name" value="MEMBRANE PROTEIN MJ1562-RELATED"/>
    <property type="match status" value="1"/>
</dbReference>
<comment type="subcellular location">
    <subcellularLocation>
        <location evidence="1">Cell membrane</location>
        <topology evidence="1">Multi-pass membrane protein</topology>
    </subcellularLocation>
</comment>
<evidence type="ECO:0000313" key="9">
    <source>
        <dbReference type="Proteomes" id="UP000295367"/>
    </source>
</evidence>
<feature type="transmembrane region" description="Helical" evidence="6">
    <location>
        <begin position="412"/>
        <end position="431"/>
    </location>
</feature>
<dbReference type="GO" id="GO:0005886">
    <property type="term" value="C:plasma membrane"/>
    <property type="evidence" value="ECO:0007669"/>
    <property type="project" value="UniProtKB-SubCell"/>
</dbReference>